<keyword evidence="3 5" id="KW-1133">Transmembrane helix</keyword>
<dbReference type="InterPro" id="IPR037185">
    <property type="entry name" value="EmrE-like"/>
</dbReference>
<feature type="transmembrane region" description="Helical" evidence="5">
    <location>
        <begin position="171"/>
        <end position="190"/>
    </location>
</feature>
<evidence type="ECO:0000313" key="7">
    <source>
        <dbReference type="EMBL" id="GHA24608.1"/>
    </source>
</evidence>
<feature type="transmembrane region" description="Helical" evidence="5">
    <location>
        <begin position="88"/>
        <end position="108"/>
    </location>
</feature>
<feature type="transmembrane region" description="Helical" evidence="5">
    <location>
        <begin position="140"/>
        <end position="159"/>
    </location>
</feature>
<proteinExistence type="predicted"/>
<dbReference type="SUPFAM" id="SSF103481">
    <property type="entry name" value="Multidrug resistance efflux transporter EmrE"/>
    <property type="match status" value="2"/>
</dbReference>
<dbReference type="EMBL" id="BMZE01000002">
    <property type="protein sequence ID" value="GHA24608.1"/>
    <property type="molecule type" value="Genomic_DNA"/>
</dbReference>
<reference evidence="7" key="2">
    <citation type="submission" date="2020-09" db="EMBL/GenBank/DDBJ databases">
        <authorList>
            <person name="Sun Q."/>
            <person name="Kim S."/>
        </authorList>
    </citation>
    <scope>NUCLEOTIDE SEQUENCE</scope>
    <source>
        <strain evidence="7">KCTC 32437</strain>
    </source>
</reference>
<feature type="domain" description="EamA" evidence="6">
    <location>
        <begin position="144"/>
        <end position="280"/>
    </location>
</feature>
<evidence type="ECO:0000259" key="6">
    <source>
        <dbReference type="Pfam" id="PF00892"/>
    </source>
</evidence>
<dbReference type="InterPro" id="IPR050638">
    <property type="entry name" value="AA-Vitamin_Transporters"/>
</dbReference>
<keyword evidence="4 5" id="KW-0472">Membrane</keyword>
<evidence type="ECO:0000313" key="8">
    <source>
        <dbReference type="Proteomes" id="UP000646579"/>
    </source>
</evidence>
<evidence type="ECO:0000256" key="5">
    <source>
        <dbReference type="SAM" id="Phobius"/>
    </source>
</evidence>
<organism evidence="7 8">
    <name type="scientific">Devosia pacifica</name>
    <dbReference type="NCBI Taxonomy" id="1335967"/>
    <lineage>
        <taxon>Bacteria</taxon>
        <taxon>Pseudomonadati</taxon>
        <taxon>Pseudomonadota</taxon>
        <taxon>Alphaproteobacteria</taxon>
        <taxon>Hyphomicrobiales</taxon>
        <taxon>Devosiaceae</taxon>
        <taxon>Devosia</taxon>
    </lineage>
</organism>
<feature type="transmembrane region" description="Helical" evidence="5">
    <location>
        <begin position="64"/>
        <end position="82"/>
    </location>
</feature>
<evidence type="ECO:0000256" key="4">
    <source>
        <dbReference type="ARBA" id="ARBA00023136"/>
    </source>
</evidence>
<accession>A0A918VUL9</accession>
<feature type="transmembrane region" description="Helical" evidence="5">
    <location>
        <begin position="237"/>
        <end position="256"/>
    </location>
</feature>
<feature type="transmembrane region" description="Helical" evidence="5">
    <location>
        <begin position="33"/>
        <end position="52"/>
    </location>
</feature>
<evidence type="ECO:0000256" key="1">
    <source>
        <dbReference type="ARBA" id="ARBA00004141"/>
    </source>
</evidence>
<dbReference type="PANTHER" id="PTHR32322:SF9">
    <property type="entry name" value="AMINO-ACID METABOLITE EFFLUX PUMP-RELATED"/>
    <property type="match status" value="1"/>
</dbReference>
<dbReference type="PANTHER" id="PTHR32322">
    <property type="entry name" value="INNER MEMBRANE TRANSPORTER"/>
    <property type="match status" value="1"/>
</dbReference>
<dbReference type="RefSeq" id="WP_189425573.1">
    <property type="nucleotide sequence ID" value="NZ_BMZE01000002.1"/>
</dbReference>
<dbReference type="GO" id="GO:0016020">
    <property type="term" value="C:membrane"/>
    <property type="evidence" value="ECO:0007669"/>
    <property type="project" value="UniProtKB-SubCell"/>
</dbReference>
<feature type="transmembrane region" description="Helical" evidence="5">
    <location>
        <begin position="115"/>
        <end position="134"/>
    </location>
</feature>
<dbReference type="InterPro" id="IPR000620">
    <property type="entry name" value="EamA_dom"/>
</dbReference>
<protein>
    <recommendedName>
        <fullName evidence="6">EamA domain-containing protein</fullName>
    </recommendedName>
</protein>
<feature type="transmembrane region" description="Helical" evidence="5">
    <location>
        <begin position="7"/>
        <end position="27"/>
    </location>
</feature>
<dbReference type="Pfam" id="PF00892">
    <property type="entry name" value="EamA"/>
    <property type="match status" value="2"/>
</dbReference>
<sequence>MPVRDILLALVVVTIWGLNFTVIKLSVNEMPPILVAALRFFFAAFPAVLFVPRTVAPWRLVFSYGLLMGFALYALLNLSIYLGMPASLSSLVLQVQSIFTILLAFLVFNERPRRIQLLGITVALAGIVIIGNAHWQQTSIIPFLILILAAMAWGGANIVSKRAGAINMIAFTVWGNLIAAPMLFCLSLVIDGPSAVWQALTNPNWQSAGLIAFLAYPATLMGFAIWSGLLQRHPTTSVAPFTLLVPVTGILGGVLILGESFAVADILGGVFVLAGLALIVVRLKRNQAPALPGA</sequence>
<dbReference type="Proteomes" id="UP000646579">
    <property type="component" value="Unassembled WGS sequence"/>
</dbReference>
<gene>
    <name evidence="7" type="ORF">GCM10007989_20340</name>
</gene>
<evidence type="ECO:0000256" key="2">
    <source>
        <dbReference type="ARBA" id="ARBA00022692"/>
    </source>
</evidence>
<comment type="subcellular location">
    <subcellularLocation>
        <location evidence="1">Membrane</location>
        <topology evidence="1">Multi-pass membrane protein</topology>
    </subcellularLocation>
</comment>
<comment type="caution">
    <text evidence="7">The sequence shown here is derived from an EMBL/GenBank/DDBJ whole genome shotgun (WGS) entry which is preliminary data.</text>
</comment>
<name>A0A918VUL9_9HYPH</name>
<reference evidence="7" key="1">
    <citation type="journal article" date="2014" name="Int. J. Syst. Evol. Microbiol.">
        <title>Complete genome sequence of Corynebacterium casei LMG S-19264T (=DSM 44701T), isolated from a smear-ripened cheese.</title>
        <authorList>
            <consortium name="US DOE Joint Genome Institute (JGI-PGF)"/>
            <person name="Walter F."/>
            <person name="Albersmeier A."/>
            <person name="Kalinowski J."/>
            <person name="Ruckert C."/>
        </authorList>
    </citation>
    <scope>NUCLEOTIDE SEQUENCE</scope>
    <source>
        <strain evidence="7">KCTC 32437</strain>
    </source>
</reference>
<keyword evidence="2 5" id="KW-0812">Transmembrane</keyword>
<feature type="transmembrane region" description="Helical" evidence="5">
    <location>
        <begin position="210"/>
        <end position="230"/>
    </location>
</feature>
<feature type="transmembrane region" description="Helical" evidence="5">
    <location>
        <begin position="262"/>
        <end position="281"/>
    </location>
</feature>
<feature type="domain" description="EamA" evidence="6">
    <location>
        <begin position="6"/>
        <end position="130"/>
    </location>
</feature>
<dbReference type="AlphaFoldDB" id="A0A918VUL9"/>
<keyword evidence="8" id="KW-1185">Reference proteome</keyword>
<evidence type="ECO:0000256" key="3">
    <source>
        <dbReference type="ARBA" id="ARBA00022989"/>
    </source>
</evidence>